<keyword evidence="3 7" id="KW-0812">Transmembrane</keyword>
<dbReference type="PROSITE" id="PS00217">
    <property type="entry name" value="SUGAR_TRANSPORT_2"/>
    <property type="match status" value="1"/>
</dbReference>
<feature type="transmembrane region" description="Helical" evidence="7">
    <location>
        <begin position="148"/>
        <end position="169"/>
    </location>
</feature>
<dbReference type="NCBIfam" id="TIGR00879">
    <property type="entry name" value="SP"/>
    <property type="match status" value="1"/>
</dbReference>
<comment type="subcellular location">
    <subcellularLocation>
        <location evidence="1">Cell membrane</location>
        <topology evidence="1">Multi-pass membrane protein</topology>
    </subcellularLocation>
</comment>
<feature type="transmembrane region" description="Helical" evidence="7">
    <location>
        <begin position="354"/>
        <end position="372"/>
    </location>
</feature>
<evidence type="ECO:0000313" key="9">
    <source>
        <dbReference type="EMBL" id="BES96142.1"/>
    </source>
</evidence>
<feature type="transmembrane region" description="Helical" evidence="7">
    <location>
        <begin position="90"/>
        <end position="107"/>
    </location>
</feature>
<dbReference type="EMBL" id="AP028915">
    <property type="protein sequence ID" value="BES96142.1"/>
    <property type="molecule type" value="Genomic_DNA"/>
</dbReference>
<dbReference type="InterPro" id="IPR044775">
    <property type="entry name" value="MFS_ERD6/Tret1-like"/>
</dbReference>
<feature type="transmembrane region" description="Helical" evidence="7">
    <location>
        <begin position="175"/>
        <end position="201"/>
    </location>
</feature>
<evidence type="ECO:0000256" key="7">
    <source>
        <dbReference type="SAM" id="Phobius"/>
    </source>
</evidence>
<organism evidence="9 10">
    <name type="scientific">Nesidiocoris tenuis</name>
    <dbReference type="NCBI Taxonomy" id="355587"/>
    <lineage>
        <taxon>Eukaryota</taxon>
        <taxon>Metazoa</taxon>
        <taxon>Ecdysozoa</taxon>
        <taxon>Arthropoda</taxon>
        <taxon>Hexapoda</taxon>
        <taxon>Insecta</taxon>
        <taxon>Pterygota</taxon>
        <taxon>Neoptera</taxon>
        <taxon>Paraneoptera</taxon>
        <taxon>Hemiptera</taxon>
        <taxon>Heteroptera</taxon>
        <taxon>Panheteroptera</taxon>
        <taxon>Cimicomorpha</taxon>
        <taxon>Miridae</taxon>
        <taxon>Dicyphina</taxon>
        <taxon>Nesidiocoris</taxon>
    </lineage>
</organism>
<keyword evidence="6" id="KW-0813">Transport</keyword>
<dbReference type="PROSITE" id="PS50850">
    <property type="entry name" value="MFS"/>
    <property type="match status" value="1"/>
</dbReference>
<keyword evidence="5 7" id="KW-0472">Membrane</keyword>
<evidence type="ECO:0000256" key="4">
    <source>
        <dbReference type="ARBA" id="ARBA00022989"/>
    </source>
</evidence>
<dbReference type="Gene3D" id="1.20.1250.20">
    <property type="entry name" value="MFS general substrate transporter like domains"/>
    <property type="match status" value="1"/>
</dbReference>
<dbReference type="CDD" id="cd17358">
    <property type="entry name" value="MFS_GLUT6_8_Class3_like"/>
    <property type="match status" value="1"/>
</dbReference>
<protein>
    <submittedName>
        <fullName evidence="9">Sugar (And other) transporter</fullName>
    </submittedName>
</protein>
<dbReference type="InterPro" id="IPR005828">
    <property type="entry name" value="MFS_sugar_transport-like"/>
</dbReference>
<dbReference type="InterPro" id="IPR003663">
    <property type="entry name" value="Sugar/inositol_transpt"/>
</dbReference>
<sequence length="470" mass="51278">MESPSPTKNRSSALPAYLMTLAATLLVFCGGTELGWSSPAIMMYDSPESEAPMHPTERQESWIGSLLTLGALMGALPAGKLADVIGRKPTLMIIPFPLMIAWGIIYATKSVMWVCAARLIGGVALGAMGTVIPMYVSEIAEDSNRGLLCTFYELMLTSGILFTYTVSYFASYRILALSCAVPTAVFLFAFAGAPETPLYCLKKKQRKKAEQALRSLRGKSYNPEEELQSLEGTLKQPTSSMAEFFRALRTKEAVTATIISLGLMTFQQITGINIVVFYLSKIFNAAGTKLDTRTCTVGVGFAQVVANILSMSLVDKLGRKFILQISAGIMGASLAILGCYFLKKDNDDDVSSWGLVPVIAVLFYMVAFEFSWGPIPWTMCGEVLPDNIKGVVFGISVCLNWSLAFLTINVFLILVDKIGNANTYWLMSSICALAALFATFVVIETKGKSFHQIQDELAGRQSVNMKRQPR</sequence>
<evidence type="ECO:0000256" key="6">
    <source>
        <dbReference type="RuleBase" id="RU003346"/>
    </source>
</evidence>
<name>A0ABN7B085_9HEMI</name>
<dbReference type="Proteomes" id="UP001307889">
    <property type="component" value="Chromosome 7"/>
</dbReference>
<dbReference type="InterPro" id="IPR005829">
    <property type="entry name" value="Sugar_transporter_CS"/>
</dbReference>
<evidence type="ECO:0000256" key="2">
    <source>
        <dbReference type="ARBA" id="ARBA00022475"/>
    </source>
</evidence>
<keyword evidence="4 7" id="KW-1133">Transmembrane helix</keyword>
<feature type="transmembrane region" description="Helical" evidence="7">
    <location>
        <begin position="392"/>
        <end position="415"/>
    </location>
</feature>
<dbReference type="PANTHER" id="PTHR48021:SF86">
    <property type="entry name" value="FACILITATED TREHALOSE TRANSPORTER TRET1-1-LIKE PROTEIN"/>
    <property type="match status" value="1"/>
</dbReference>
<evidence type="ECO:0000259" key="8">
    <source>
        <dbReference type="PROSITE" id="PS50850"/>
    </source>
</evidence>
<dbReference type="Pfam" id="PF00083">
    <property type="entry name" value="Sugar_tr"/>
    <property type="match status" value="1"/>
</dbReference>
<dbReference type="PANTHER" id="PTHR48021">
    <property type="match status" value="1"/>
</dbReference>
<feature type="transmembrane region" description="Helical" evidence="7">
    <location>
        <begin position="253"/>
        <end position="279"/>
    </location>
</feature>
<evidence type="ECO:0000256" key="5">
    <source>
        <dbReference type="ARBA" id="ARBA00023136"/>
    </source>
</evidence>
<evidence type="ECO:0000256" key="3">
    <source>
        <dbReference type="ARBA" id="ARBA00022692"/>
    </source>
</evidence>
<comment type="similarity">
    <text evidence="6">Belongs to the major facilitator superfamily. Sugar transporter (TC 2.A.1.1) family.</text>
</comment>
<feature type="domain" description="Major facilitator superfamily (MFS) profile" evidence="8">
    <location>
        <begin position="19"/>
        <end position="446"/>
    </location>
</feature>
<keyword evidence="10" id="KW-1185">Reference proteome</keyword>
<evidence type="ECO:0000313" key="10">
    <source>
        <dbReference type="Proteomes" id="UP001307889"/>
    </source>
</evidence>
<dbReference type="InterPro" id="IPR050549">
    <property type="entry name" value="MFS_Trehalose_Transporter"/>
</dbReference>
<accession>A0ABN7B085</accession>
<reference evidence="9 10" key="1">
    <citation type="submission" date="2023-09" db="EMBL/GenBank/DDBJ databases">
        <title>Nesidiocoris tenuis whole genome shotgun sequence.</title>
        <authorList>
            <person name="Shibata T."/>
            <person name="Shimoda M."/>
            <person name="Kobayashi T."/>
            <person name="Uehara T."/>
        </authorList>
    </citation>
    <scope>NUCLEOTIDE SEQUENCE [LARGE SCALE GENOMIC DNA]</scope>
    <source>
        <strain evidence="9 10">Japan</strain>
    </source>
</reference>
<dbReference type="InterPro" id="IPR020846">
    <property type="entry name" value="MFS_dom"/>
</dbReference>
<evidence type="ECO:0000256" key="1">
    <source>
        <dbReference type="ARBA" id="ARBA00004651"/>
    </source>
</evidence>
<keyword evidence="2" id="KW-1003">Cell membrane</keyword>
<dbReference type="InterPro" id="IPR036259">
    <property type="entry name" value="MFS_trans_sf"/>
</dbReference>
<gene>
    <name evidence="9" type="ORF">NTJ_08951</name>
</gene>
<dbReference type="SUPFAM" id="SSF103473">
    <property type="entry name" value="MFS general substrate transporter"/>
    <property type="match status" value="1"/>
</dbReference>
<dbReference type="PRINTS" id="PR00171">
    <property type="entry name" value="SUGRTRNSPORT"/>
</dbReference>
<feature type="transmembrane region" description="Helical" evidence="7">
    <location>
        <begin position="119"/>
        <end position="136"/>
    </location>
</feature>
<feature type="transmembrane region" description="Helical" evidence="7">
    <location>
        <begin position="424"/>
        <end position="443"/>
    </location>
</feature>
<feature type="transmembrane region" description="Helical" evidence="7">
    <location>
        <begin position="321"/>
        <end position="342"/>
    </location>
</feature>
<proteinExistence type="inferred from homology"/>